<protein>
    <recommendedName>
        <fullName evidence="3">T3SS effector EspK</fullName>
    </recommendedName>
</protein>
<reference evidence="1 2" key="1">
    <citation type="submission" date="2015-06" db="EMBL/GenBank/DDBJ databases">
        <title>Draft Whole-Genome Sequence of the Entomopathogenic Bacterium Xenorhabdus khoisanae.</title>
        <authorList>
            <person name="Naidoo S."/>
            <person name="Featherston J."/>
            <person name="Gray V.M."/>
        </authorList>
    </citation>
    <scope>NUCLEOTIDE SEQUENCE [LARGE SCALE GENOMIC DNA]</scope>
    <source>
        <strain evidence="1 2">MCB</strain>
    </source>
</reference>
<name>A0A0J5FNA3_9GAMM</name>
<dbReference type="Proteomes" id="UP000036277">
    <property type="component" value="Unassembled WGS sequence"/>
</dbReference>
<sequence length="227" mass="26605">MPFKEPFTRKFITGDLIYGLHHERVKYTKRYEPFKGIKISMTRSNIRAVTIDQYVVPPELSLEDGAIRTQNMRTTKKLPYHKSFTSHLDNHPKYHTALTSASEEGRGKIFSRKCKGGLSWITSSIGHNDLVKKNSIHFILDGIDMNYVVNKKIYPGAKNDITAHELRWIYRKRKDINVQEKIQFWLNGQPTVPPWESDEGKKIWRRYTPMTEIEEAFNSSLPIKLYF</sequence>
<evidence type="ECO:0008006" key="3">
    <source>
        <dbReference type="Google" id="ProtNLM"/>
    </source>
</evidence>
<keyword evidence="2" id="KW-1185">Reference proteome</keyword>
<dbReference type="AlphaFoldDB" id="A0A0J5FNA3"/>
<dbReference type="EMBL" id="LFCV01000145">
    <property type="protein sequence ID" value="KMJ43781.1"/>
    <property type="molecule type" value="Genomic_DNA"/>
</dbReference>
<proteinExistence type="predicted"/>
<gene>
    <name evidence="1" type="ORF">AB204_17765</name>
</gene>
<evidence type="ECO:0000313" key="2">
    <source>
        <dbReference type="Proteomes" id="UP000036277"/>
    </source>
</evidence>
<dbReference type="PATRIC" id="fig|880157.4.peg.3814"/>
<comment type="caution">
    <text evidence="1">The sequence shown here is derived from an EMBL/GenBank/DDBJ whole genome shotgun (WGS) entry which is preliminary data.</text>
</comment>
<dbReference type="RefSeq" id="WP_047964706.1">
    <property type="nucleotide sequence ID" value="NZ_CAWMBG010000145.1"/>
</dbReference>
<accession>A0A0J5FNA3</accession>
<dbReference type="OrthoDB" id="8451383at2"/>
<evidence type="ECO:0000313" key="1">
    <source>
        <dbReference type="EMBL" id="KMJ43781.1"/>
    </source>
</evidence>
<organism evidence="1 2">
    <name type="scientific">Xenorhabdus khoisanae</name>
    <dbReference type="NCBI Taxonomy" id="880157"/>
    <lineage>
        <taxon>Bacteria</taxon>
        <taxon>Pseudomonadati</taxon>
        <taxon>Pseudomonadota</taxon>
        <taxon>Gammaproteobacteria</taxon>
        <taxon>Enterobacterales</taxon>
        <taxon>Morganellaceae</taxon>
        <taxon>Xenorhabdus</taxon>
    </lineage>
</organism>